<dbReference type="FunFam" id="3.30.70.270:FF:000001">
    <property type="entry name" value="Diguanylate cyclase domain protein"/>
    <property type="match status" value="1"/>
</dbReference>
<dbReference type="RefSeq" id="WP_015242676.1">
    <property type="nucleotide sequence ID" value="NZ_CP019585.1"/>
</dbReference>
<organism evidence="4">
    <name type="scientific">Rhizobium meliloti</name>
    <name type="common">Ensifer meliloti</name>
    <name type="synonym">Sinorhizobium meliloti</name>
    <dbReference type="NCBI Taxonomy" id="382"/>
    <lineage>
        <taxon>Bacteria</taxon>
        <taxon>Pseudomonadati</taxon>
        <taxon>Pseudomonadota</taxon>
        <taxon>Alphaproteobacteria</taxon>
        <taxon>Hyphomicrobiales</taxon>
        <taxon>Rhizobiaceae</taxon>
        <taxon>Sinorhizobium/Ensifer group</taxon>
        <taxon>Sinorhizobium</taxon>
    </lineage>
</organism>
<dbReference type="SUPFAM" id="SSF55073">
    <property type="entry name" value="Nucleotide cyclase"/>
    <property type="match status" value="1"/>
</dbReference>
<dbReference type="NCBIfam" id="TIGR00254">
    <property type="entry name" value="GGDEF"/>
    <property type="match status" value="1"/>
</dbReference>
<dbReference type="Gene3D" id="3.30.70.270">
    <property type="match status" value="1"/>
</dbReference>
<proteinExistence type="predicted"/>
<feature type="domain" description="GGDEF" evidence="3">
    <location>
        <begin position="249"/>
        <end position="381"/>
    </location>
</feature>
<dbReference type="EC" id="2.7.7.65" evidence="1"/>
<dbReference type="PANTHER" id="PTHR45138">
    <property type="entry name" value="REGULATORY COMPONENTS OF SENSORY TRANSDUCTION SYSTEM"/>
    <property type="match status" value="1"/>
</dbReference>
<dbReference type="GO" id="GO:1902201">
    <property type="term" value="P:negative regulation of bacterial-type flagellum-dependent cell motility"/>
    <property type="evidence" value="ECO:0007669"/>
    <property type="project" value="TreeGrafter"/>
</dbReference>
<dbReference type="EMBL" id="WISP01000032">
    <property type="protein sequence ID" value="MQW02992.1"/>
    <property type="molecule type" value="Genomic_DNA"/>
</dbReference>
<name>A0A6A7ZMP7_RHIML</name>
<dbReference type="InterPro" id="IPR043128">
    <property type="entry name" value="Rev_trsase/Diguanyl_cyclase"/>
</dbReference>
<dbReference type="CDD" id="cd01949">
    <property type="entry name" value="GGDEF"/>
    <property type="match status" value="1"/>
</dbReference>
<dbReference type="GO" id="GO:0052621">
    <property type="term" value="F:diguanylate cyclase activity"/>
    <property type="evidence" value="ECO:0007669"/>
    <property type="project" value="UniProtKB-EC"/>
</dbReference>
<dbReference type="InterPro" id="IPR000160">
    <property type="entry name" value="GGDEF_dom"/>
</dbReference>
<dbReference type="GeneID" id="25011288"/>
<dbReference type="PROSITE" id="PS50887">
    <property type="entry name" value="GGDEF"/>
    <property type="match status" value="1"/>
</dbReference>
<gene>
    <name evidence="4" type="ORF">GHK45_03915</name>
</gene>
<dbReference type="InterPro" id="IPR029787">
    <property type="entry name" value="Nucleotide_cyclase"/>
</dbReference>
<comment type="caution">
    <text evidence="4">The sequence shown here is derived from an EMBL/GenBank/DDBJ whole genome shotgun (WGS) entry which is preliminary data.</text>
</comment>
<dbReference type="SMART" id="SM00267">
    <property type="entry name" value="GGDEF"/>
    <property type="match status" value="1"/>
</dbReference>
<dbReference type="InterPro" id="IPR050469">
    <property type="entry name" value="Diguanylate_Cyclase"/>
</dbReference>
<dbReference type="PANTHER" id="PTHR45138:SF9">
    <property type="entry name" value="DIGUANYLATE CYCLASE DGCM-RELATED"/>
    <property type="match status" value="1"/>
</dbReference>
<dbReference type="AlphaFoldDB" id="A0A6A7ZMP7"/>
<evidence type="ECO:0000256" key="2">
    <source>
        <dbReference type="ARBA" id="ARBA00034247"/>
    </source>
</evidence>
<dbReference type="Pfam" id="PF00990">
    <property type="entry name" value="GGDEF"/>
    <property type="match status" value="1"/>
</dbReference>
<accession>A0A6A7ZMP7</accession>
<sequence length="386" mass="42532">MRVPSNPLILIGPTILLLFAATFVWIWMIDRRRKHLLYYGGGALLFCIGAMSQIFAIPEGAGPNAVVSAFIYVSSVLVLCDGLLRRSGRGLHWAEYVASIILIVGGIAYFFYIDRQLITRIYLLNFGIGVICLASTLRLRGLRYGKAAERVLFWVLLAFSIHFFLRTTLTVGLVAPSATSFASSPFWLALQYSVAVLGVALALAIVQVTVSDTLDELRRERALDPLTGLLNRRGFEEFATVRLQAPHAWPISLMVVDIDHFKKVNDTHGHLAGDAVLKTFGQLMLATARQVDVCGRLGGEEFLILMPNCDLEGARIVAERLRTSVGTAVFDGLPKEWRVTASVGIAEIRRGEALLELIARADEALYEAKRSGRDRVNAYRQAIAGV</sequence>
<comment type="catalytic activity">
    <reaction evidence="2">
        <text>2 GTP = 3',3'-c-di-GMP + 2 diphosphate</text>
        <dbReference type="Rhea" id="RHEA:24898"/>
        <dbReference type="ChEBI" id="CHEBI:33019"/>
        <dbReference type="ChEBI" id="CHEBI:37565"/>
        <dbReference type="ChEBI" id="CHEBI:58805"/>
        <dbReference type="EC" id="2.7.7.65"/>
    </reaction>
</comment>
<dbReference type="GO" id="GO:0005886">
    <property type="term" value="C:plasma membrane"/>
    <property type="evidence" value="ECO:0007669"/>
    <property type="project" value="TreeGrafter"/>
</dbReference>
<reference evidence="4" key="1">
    <citation type="journal article" date="2013" name="Genome Biol.">
        <title>Comparative genomics of the core and accessory genomes of 48 Sinorhizobium strains comprising five genospecies.</title>
        <authorList>
            <person name="Sugawara M."/>
            <person name="Epstein B."/>
            <person name="Badgley B.D."/>
            <person name="Unno T."/>
            <person name="Xu L."/>
            <person name="Reese J."/>
            <person name="Gyaneshwar P."/>
            <person name="Denny R."/>
            <person name="Mudge J."/>
            <person name="Bharti A.K."/>
            <person name="Farmer A.D."/>
            <person name="May G.D."/>
            <person name="Woodward J.E."/>
            <person name="Medigue C."/>
            <person name="Vallenet D."/>
            <person name="Lajus A."/>
            <person name="Rouy Z."/>
            <person name="Martinez-Vaz B."/>
            <person name="Tiffin P."/>
            <person name="Young N.D."/>
            <person name="Sadowsky M.J."/>
        </authorList>
    </citation>
    <scope>NUCLEOTIDE SEQUENCE</scope>
    <source>
        <strain evidence="4">M30</strain>
    </source>
</reference>
<protein>
    <recommendedName>
        <fullName evidence="1">diguanylate cyclase</fullName>
        <ecNumber evidence="1">2.7.7.65</ecNumber>
    </recommendedName>
</protein>
<evidence type="ECO:0000313" key="4">
    <source>
        <dbReference type="EMBL" id="MQW02992.1"/>
    </source>
</evidence>
<evidence type="ECO:0000259" key="3">
    <source>
        <dbReference type="PROSITE" id="PS50887"/>
    </source>
</evidence>
<dbReference type="GO" id="GO:0043709">
    <property type="term" value="P:cell adhesion involved in single-species biofilm formation"/>
    <property type="evidence" value="ECO:0007669"/>
    <property type="project" value="TreeGrafter"/>
</dbReference>
<evidence type="ECO:0000256" key="1">
    <source>
        <dbReference type="ARBA" id="ARBA00012528"/>
    </source>
</evidence>